<dbReference type="Pfam" id="PF00085">
    <property type="entry name" value="Thioredoxin"/>
    <property type="match status" value="1"/>
</dbReference>
<name>A0A2A3EU57_APICC</name>
<dbReference type="PANTHER" id="PTHR46135">
    <property type="entry name" value="NME/NM23 FAMILY MEMBER 8"/>
    <property type="match status" value="1"/>
</dbReference>
<feature type="domain" description="Thioredoxin" evidence="2">
    <location>
        <begin position="28"/>
        <end position="116"/>
    </location>
</feature>
<dbReference type="InterPro" id="IPR031827">
    <property type="entry name" value="DUF4746"/>
</dbReference>
<dbReference type="InterPro" id="IPR051766">
    <property type="entry name" value="TXND_domain-containing"/>
</dbReference>
<sequence>MMRRKKRGLGSTRKMAKKTIPTALQTEISNNEEWEKLLTKTGLIVVDIYSEWSGPCTGMVSTLKKIKMEIGGDALSYATAKCDYITDLERFQGKSEPTWMFIHNGRMINLVFGAQCPQLLKVLTMELQRVQSGEEHEFSLSISERSPEEIKRLKIIEETRIAKEAAKRSRKDTIIETMICYVQAEAKARYEAEMLHLTTVLSNETCLLLYPWVFKDEEGRKRDKKSSPPYIELVEEILLENYTIEQEIRKRLNDDILATIFNESDYVLSPNAKQLLLDGKCMFMRLKINETKSEIDIHKYLLNLLFGKPELPNKETIVSEEYYAGRHRPAYITNENENEIFPIVWTPPNCQNKTIVFRTIFPTYIINTYPYEDKTAKIPIVLFKYDYTRKNELKMVLQEFEDEVVNFGIFESDKPPEAKLIAKSITDFELNTKERTGYETFVCVVKKIGCEAFLGFAGIGPYHVSENPEKGTEESKLYFPNVIFSEEIQSDDEEKPEELENPEENKNEIT</sequence>
<dbReference type="CDD" id="cd02948">
    <property type="entry name" value="TRX_NDPK"/>
    <property type="match status" value="1"/>
</dbReference>
<dbReference type="InterPro" id="IPR013766">
    <property type="entry name" value="Thioredoxin_domain"/>
</dbReference>
<protein>
    <submittedName>
        <fullName evidence="4">Thioredoxin domain-containing protein</fullName>
    </submittedName>
</protein>
<evidence type="ECO:0000256" key="1">
    <source>
        <dbReference type="SAM" id="MobiDB-lite"/>
    </source>
</evidence>
<organism evidence="4 5">
    <name type="scientific">Apis cerana cerana</name>
    <name type="common">Oriental honeybee</name>
    <dbReference type="NCBI Taxonomy" id="94128"/>
    <lineage>
        <taxon>Eukaryota</taxon>
        <taxon>Metazoa</taxon>
        <taxon>Ecdysozoa</taxon>
        <taxon>Arthropoda</taxon>
        <taxon>Hexapoda</taxon>
        <taxon>Insecta</taxon>
        <taxon>Pterygota</taxon>
        <taxon>Neoptera</taxon>
        <taxon>Endopterygota</taxon>
        <taxon>Hymenoptera</taxon>
        <taxon>Apocrita</taxon>
        <taxon>Aculeata</taxon>
        <taxon>Apoidea</taxon>
        <taxon>Anthophila</taxon>
        <taxon>Apidae</taxon>
        <taxon>Apis</taxon>
    </lineage>
</organism>
<keyword evidence="5" id="KW-1185">Reference proteome</keyword>
<proteinExistence type="predicted"/>
<feature type="compositionally biased region" description="Acidic residues" evidence="1">
    <location>
        <begin position="488"/>
        <end position="502"/>
    </location>
</feature>
<evidence type="ECO:0000259" key="2">
    <source>
        <dbReference type="Pfam" id="PF00085"/>
    </source>
</evidence>
<feature type="domain" description="DUF4746" evidence="3">
    <location>
        <begin position="340"/>
        <end position="485"/>
    </location>
</feature>
<reference evidence="4 5" key="1">
    <citation type="submission" date="2014-07" db="EMBL/GenBank/DDBJ databases">
        <title>Genomic and transcriptomic analysis on Apis cerana provide comprehensive insights into honey bee biology.</title>
        <authorList>
            <person name="Diao Q."/>
            <person name="Sun L."/>
            <person name="Zheng H."/>
            <person name="Zheng H."/>
            <person name="Xu S."/>
            <person name="Wang S."/>
            <person name="Zeng Z."/>
            <person name="Hu F."/>
            <person name="Su S."/>
            <person name="Wu J."/>
        </authorList>
    </citation>
    <scope>NUCLEOTIDE SEQUENCE [LARGE SCALE GENOMIC DNA]</scope>
    <source>
        <tissue evidence="4">Pupae without intestine</tissue>
    </source>
</reference>
<dbReference type="AlphaFoldDB" id="A0A2A3EU57"/>
<dbReference type="EMBL" id="KZ288189">
    <property type="protein sequence ID" value="PBC34679.1"/>
    <property type="molecule type" value="Genomic_DNA"/>
</dbReference>
<accession>A0A2A3EU57</accession>
<dbReference type="Proteomes" id="UP000242457">
    <property type="component" value="Unassembled WGS sequence"/>
</dbReference>
<dbReference type="InterPro" id="IPR036249">
    <property type="entry name" value="Thioredoxin-like_sf"/>
</dbReference>
<dbReference type="OrthoDB" id="10263751at2759"/>
<evidence type="ECO:0000313" key="5">
    <source>
        <dbReference type="Proteomes" id="UP000242457"/>
    </source>
</evidence>
<dbReference type="STRING" id="94128.A0A2A3EU57"/>
<evidence type="ECO:0000313" key="4">
    <source>
        <dbReference type="EMBL" id="PBC34679.1"/>
    </source>
</evidence>
<dbReference type="Gene3D" id="3.40.30.10">
    <property type="entry name" value="Glutaredoxin"/>
    <property type="match status" value="1"/>
</dbReference>
<evidence type="ECO:0000259" key="3">
    <source>
        <dbReference type="Pfam" id="PF15928"/>
    </source>
</evidence>
<gene>
    <name evidence="4" type="ORF">APICC_05869</name>
</gene>
<dbReference type="SUPFAM" id="SSF52833">
    <property type="entry name" value="Thioredoxin-like"/>
    <property type="match status" value="1"/>
</dbReference>
<feature type="region of interest" description="Disordered" evidence="1">
    <location>
        <begin position="486"/>
        <end position="510"/>
    </location>
</feature>
<dbReference type="Pfam" id="PF15928">
    <property type="entry name" value="DUF4746"/>
    <property type="match status" value="1"/>
</dbReference>
<dbReference type="PANTHER" id="PTHR46135:SF3">
    <property type="entry name" value="NME_NM23 FAMILY MEMBER 8"/>
    <property type="match status" value="1"/>
</dbReference>